<organism evidence="2 3">
    <name type="scientific">Cyphomyrmex costatus</name>
    <dbReference type="NCBI Taxonomy" id="456900"/>
    <lineage>
        <taxon>Eukaryota</taxon>
        <taxon>Metazoa</taxon>
        <taxon>Ecdysozoa</taxon>
        <taxon>Arthropoda</taxon>
        <taxon>Hexapoda</taxon>
        <taxon>Insecta</taxon>
        <taxon>Pterygota</taxon>
        <taxon>Neoptera</taxon>
        <taxon>Endopterygota</taxon>
        <taxon>Hymenoptera</taxon>
        <taxon>Apocrita</taxon>
        <taxon>Aculeata</taxon>
        <taxon>Formicoidea</taxon>
        <taxon>Formicidae</taxon>
        <taxon>Myrmicinae</taxon>
        <taxon>Cyphomyrmex</taxon>
    </lineage>
</organism>
<feature type="compositionally biased region" description="Low complexity" evidence="1">
    <location>
        <begin position="187"/>
        <end position="203"/>
    </location>
</feature>
<keyword evidence="3" id="KW-1185">Reference proteome</keyword>
<name>A0A151IKL9_9HYME</name>
<dbReference type="EMBL" id="KQ977195">
    <property type="protein sequence ID" value="KYN05018.1"/>
    <property type="molecule type" value="Genomic_DNA"/>
</dbReference>
<evidence type="ECO:0000256" key="1">
    <source>
        <dbReference type="SAM" id="MobiDB-lite"/>
    </source>
</evidence>
<evidence type="ECO:0000313" key="3">
    <source>
        <dbReference type="Proteomes" id="UP000078542"/>
    </source>
</evidence>
<feature type="region of interest" description="Disordered" evidence="1">
    <location>
        <begin position="282"/>
        <end position="307"/>
    </location>
</feature>
<dbReference type="Proteomes" id="UP000078542">
    <property type="component" value="Unassembled WGS sequence"/>
</dbReference>
<dbReference type="AlphaFoldDB" id="A0A151IKL9"/>
<accession>A0A151IKL9</accession>
<proteinExistence type="predicted"/>
<evidence type="ECO:0000313" key="2">
    <source>
        <dbReference type="EMBL" id="KYN05018.1"/>
    </source>
</evidence>
<sequence>MSHRGPYKQYLRNLNIPIPDTTLRRRQHEVNQHNEHALSNNDNINEVMDWNSTTATYFDSRENSECSSNSDEEFITFEQSEERLHFTMQKRDHYSNEDNNEGNIQSNECASLYNNEDSNEGNIQSNECASLYNNSDYSVVDFIEGSSTSDDDGSVLSDGLLDVPQFCPNGAVTGWLRSSLPELSIGSAAREAQQTSRQSSRSTHANYNMEHTTADGATPRCSTGTEHPTRRTAQIPPLTVQDRGTENQTQPEIPPPLDVSYSPVSSPLSLLNDLLDLLPSPPPFLADSFQEDPPLPSYPSSDEEPLDLTVPRSSSILPESPPCLIRNPNDIQGYLVAVTQTCPDCRVVVYIPGINHPFSTPIATLLAIRPSSLGPPPPTLHNL</sequence>
<reference evidence="2 3" key="1">
    <citation type="submission" date="2016-03" db="EMBL/GenBank/DDBJ databases">
        <title>Cyphomyrmex costatus WGS genome.</title>
        <authorList>
            <person name="Nygaard S."/>
            <person name="Hu H."/>
            <person name="Boomsma J."/>
            <person name="Zhang G."/>
        </authorList>
    </citation>
    <scope>NUCLEOTIDE SEQUENCE [LARGE SCALE GENOMIC DNA]</scope>
    <source>
        <strain evidence="2">MS0001</strain>
        <tissue evidence="2">Whole body</tissue>
    </source>
</reference>
<gene>
    <name evidence="2" type="ORF">ALC62_04091</name>
</gene>
<feature type="region of interest" description="Disordered" evidence="1">
    <location>
        <begin position="187"/>
        <end position="261"/>
    </location>
</feature>
<protein>
    <submittedName>
        <fullName evidence="2">Uncharacterized protein</fullName>
    </submittedName>
</protein>